<dbReference type="OrthoDB" id="311633at2759"/>
<comment type="cofactor">
    <cofactor evidence="1 9">
        <name>[4Fe-4S] cluster</name>
        <dbReference type="ChEBI" id="CHEBI:49883"/>
    </cofactor>
</comment>
<keyword evidence="13" id="KW-1185">Reference proteome</keyword>
<gene>
    <name evidence="12" type="ORF">BU14_0072s0054</name>
</gene>
<evidence type="ECO:0000259" key="11">
    <source>
        <dbReference type="Pfam" id="PF05093"/>
    </source>
</evidence>
<comment type="subcellular location">
    <subcellularLocation>
        <location evidence="9">Cytoplasm</location>
    </subcellularLocation>
    <subcellularLocation>
        <location evidence="9">Mitochondrion intermembrane space</location>
    </subcellularLocation>
</comment>
<comment type="similarity">
    <text evidence="2 9">Belongs to the anamorsin family.</text>
</comment>
<feature type="domain" description="Anamorsin C-terminal" evidence="11">
    <location>
        <begin position="181"/>
        <end position="273"/>
    </location>
</feature>
<organism evidence="12 13">
    <name type="scientific">Porphyra umbilicalis</name>
    <name type="common">Purple laver</name>
    <name type="synonym">Red alga</name>
    <dbReference type="NCBI Taxonomy" id="2786"/>
    <lineage>
        <taxon>Eukaryota</taxon>
        <taxon>Rhodophyta</taxon>
        <taxon>Bangiophyceae</taxon>
        <taxon>Bangiales</taxon>
        <taxon>Bangiaceae</taxon>
        <taxon>Porphyra</taxon>
    </lineage>
</organism>
<evidence type="ECO:0000256" key="2">
    <source>
        <dbReference type="ARBA" id="ARBA00008169"/>
    </source>
</evidence>
<dbReference type="GO" id="GO:0051537">
    <property type="term" value="F:2 iron, 2 sulfur cluster binding"/>
    <property type="evidence" value="ECO:0007669"/>
    <property type="project" value="UniProtKB-UniRule"/>
</dbReference>
<feature type="binding site" evidence="9">
    <location>
        <position position="246"/>
    </location>
    <ligand>
        <name>[4Fe-4S] cluster</name>
        <dbReference type="ChEBI" id="CHEBI:49883"/>
    </ligand>
</feature>
<evidence type="ECO:0000256" key="5">
    <source>
        <dbReference type="ARBA" id="ARBA00022723"/>
    </source>
</evidence>
<feature type="binding site" evidence="9">
    <location>
        <position position="257"/>
    </location>
    <ligand>
        <name>[4Fe-4S] cluster</name>
        <dbReference type="ChEBI" id="CHEBI:49883"/>
    </ligand>
</feature>
<dbReference type="GO" id="GO:0016226">
    <property type="term" value="P:iron-sulfur cluster assembly"/>
    <property type="evidence" value="ECO:0007669"/>
    <property type="project" value="UniProtKB-UniRule"/>
</dbReference>
<dbReference type="Pfam" id="PF05093">
    <property type="entry name" value="CIAPIN1"/>
    <property type="match status" value="1"/>
</dbReference>
<evidence type="ECO:0000313" key="13">
    <source>
        <dbReference type="Proteomes" id="UP000218209"/>
    </source>
</evidence>
<dbReference type="PANTHER" id="PTHR13273:SF14">
    <property type="entry name" value="ANAMORSIN"/>
    <property type="match status" value="1"/>
</dbReference>
<proteinExistence type="inferred from homology"/>
<feature type="binding site" evidence="9">
    <location>
        <position position="171"/>
    </location>
    <ligand>
        <name>[2Fe-2S] cluster</name>
        <dbReference type="ChEBI" id="CHEBI:190135"/>
    </ligand>
</feature>
<evidence type="ECO:0000256" key="9">
    <source>
        <dbReference type="HAMAP-Rule" id="MF_03115"/>
    </source>
</evidence>
<feature type="region of interest" description="Disordered" evidence="10">
    <location>
        <begin position="128"/>
        <end position="149"/>
    </location>
</feature>
<keyword evidence="3 9" id="KW-0004">4Fe-4S</keyword>
<feature type="binding site" evidence="9">
    <location>
        <position position="254"/>
    </location>
    <ligand>
        <name>[4Fe-4S] cluster</name>
        <dbReference type="ChEBI" id="CHEBI:49883"/>
    </ligand>
</feature>
<evidence type="ECO:0000256" key="4">
    <source>
        <dbReference type="ARBA" id="ARBA00022490"/>
    </source>
</evidence>
<evidence type="ECO:0000256" key="10">
    <source>
        <dbReference type="SAM" id="MobiDB-lite"/>
    </source>
</evidence>
<accession>A0A1X6PG28</accession>
<name>A0A1X6PG28_PORUM</name>
<feature type="region of interest" description="Fe-S binding site B" evidence="9">
    <location>
        <begin position="243"/>
        <end position="257"/>
    </location>
</feature>
<evidence type="ECO:0000256" key="3">
    <source>
        <dbReference type="ARBA" id="ARBA00022485"/>
    </source>
</evidence>
<feature type="compositionally biased region" description="Low complexity" evidence="10">
    <location>
        <begin position="128"/>
        <end position="139"/>
    </location>
</feature>
<keyword evidence="7 9" id="KW-0411">Iron-sulfur</keyword>
<feature type="binding site" evidence="9">
    <location>
        <position position="191"/>
    </location>
    <ligand>
        <name>[2Fe-2S] cluster</name>
        <dbReference type="ChEBI" id="CHEBI:190135"/>
    </ligand>
</feature>
<comment type="caution">
    <text evidence="9">Lacks conserved residue(s) required for the propagation of feature annotation.</text>
</comment>
<comment type="function">
    <text evidence="9">Component of the cytosolic iron-sulfur (Fe-S) protein assembly (CIA) machinery. Required for the maturation of extramitochondrial Fe-S proteins. Part of an electron transfer chain functioning in an early step of cytosolic Fe-S biogenesis, facilitating the de novo assembly of a [4Fe-4S] cluster on the cytosolic Fe-S scaffold complex. Electrons are transferred from NADPH via a FAD- and FMN-containing diflavin oxidoreductase. Together with the diflavin oxidoreductase, also required for the assembly of the diferric tyrosyl radical cofactor of ribonucleotide reductase (RNR), probably by providing electrons for reduction during radical cofactor maturation in the catalytic small subunit.</text>
</comment>
<comment type="domain">
    <text evidence="9">The twin Cx2C motifs are involved in the recognition by the mitochondrial MIA40-ERV1 disulfide relay system. The formation of 2 disulfide bonds in the Cx2C motifs through dithiol/disulfide exchange reactions effectively traps the protein in the mitochondrial intermembrane space.</text>
</comment>
<dbReference type="EMBL" id="KV918787">
    <property type="protein sequence ID" value="OSX79696.1"/>
    <property type="molecule type" value="Genomic_DNA"/>
</dbReference>
<dbReference type="InterPro" id="IPR046408">
    <property type="entry name" value="CIAPIN1"/>
</dbReference>
<protein>
    <recommendedName>
        <fullName evidence="9">Anamorsin homolog</fullName>
    </recommendedName>
    <alternativeName>
        <fullName evidence="9">Fe-S cluster assembly protein DRE2 homolog</fullName>
    </alternativeName>
</protein>
<comment type="domain">
    <text evidence="9">The C-terminal domain binds 2 Fe-S clusters but is otherwise mostly in an intrinsically disordered conformation.</text>
</comment>
<dbReference type="GO" id="GO:0051539">
    <property type="term" value="F:4 iron, 4 sulfur cluster binding"/>
    <property type="evidence" value="ECO:0007669"/>
    <property type="project" value="UniProtKB-KW"/>
</dbReference>
<comment type="subunit">
    <text evidence="9">Monomer.</text>
</comment>
<dbReference type="GO" id="GO:0005758">
    <property type="term" value="C:mitochondrial intermembrane space"/>
    <property type="evidence" value="ECO:0007669"/>
    <property type="project" value="UniProtKB-SubCell"/>
</dbReference>
<feature type="binding site" evidence="9">
    <location>
        <position position="186"/>
    </location>
    <ligand>
        <name>[2Fe-2S] cluster</name>
        <dbReference type="ChEBI" id="CHEBI:190135"/>
    </ligand>
</feature>
<comment type="cofactor">
    <cofactor evidence="9">
        <name>[2Fe-2S] cluster</name>
        <dbReference type="ChEBI" id="CHEBI:190135"/>
    </cofactor>
</comment>
<comment type="domain">
    <text evidence="9">The N-terminal domain has structural similarity with S-adenosyl-L-methionine-dependent methyltransferases, but does not bind S-adenosyl-L-methionine. It is required for correct assembly of the 2 Fe-S clusters.</text>
</comment>
<evidence type="ECO:0000256" key="6">
    <source>
        <dbReference type="ARBA" id="ARBA00023004"/>
    </source>
</evidence>
<keyword evidence="4 9" id="KW-0963">Cytoplasm</keyword>
<sequence>MAPPPPLAAETAAPPLDSMTTSLDKAFISGPAAATDRTLDLTATPAAAIVPALAATPAGSLTALTLPADASSAAVLAAAVTALAPGGVLTAPAVDRTAAVLSGLVPAADAGGWAKPAHAVGAKAPLTAPPSAAATDAAPAPAPAAPPAAAEELIDEEALLAGDADADARDCVPVAPGEASGGRAPCANCSCGLKELVEAETAAAGGGGASAPAAAAAVVALGDDGEEVAAAPAPVAPADKSSCGNCALGDAFRCAGCPYLGLPPFRPGETVSLSADVTTSDL</sequence>
<feature type="short sequence motif" description="Cx2C motif 2" evidence="9">
    <location>
        <begin position="254"/>
        <end position="257"/>
    </location>
</feature>
<keyword evidence="6 9" id="KW-0408">Iron</keyword>
<reference evidence="12 13" key="1">
    <citation type="submission" date="2017-03" db="EMBL/GenBank/DDBJ databases">
        <title>WGS assembly of Porphyra umbilicalis.</title>
        <authorList>
            <person name="Brawley S.H."/>
            <person name="Blouin N.A."/>
            <person name="Ficko-Blean E."/>
            <person name="Wheeler G.L."/>
            <person name="Lohr M."/>
            <person name="Goodson H.V."/>
            <person name="Jenkins J.W."/>
            <person name="Blaby-Haas C.E."/>
            <person name="Helliwell K.E."/>
            <person name="Chan C."/>
            <person name="Marriage T."/>
            <person name="Bhattacharya D."/>
            <person name="Klein A.S."/>
            <person name="Badis Y."/>
            <person name="Brodie J."/>
            <person name="Cao Y."/>
            <person name="Collen J."/>
            <person name="Dittami S.M."/>
            <person name="Gachon C.M."/>
            <person name="Green B.R."/>
            <person name="Karpowicz S."/>
            <person name="Kim J.W."/>
            <person name="Kudahl U."/>
            <person name="Lin S."/>
            <person name="Michel G."/>
            <person name="Mittag M."/>
            <person name="Olson B.J."/>
            <person name="Pangilinan J."/>
            <person name="Peng Y."/>
            <person name="Qiu H."/>
            <person name="Shu S."/>
            <person name="Singer J.T."/>
            <person name="Smith A.G."/>
            <person name="Sprecher B.N."/>
            <person name="Wagner V."/>
            <person name="Wang W."/>
            <person name="Wang Z.-Y."/>
            <person name="Yan J."/>
            <person name="Yarish C."/>
            <person name="Zoeuner-Riek S."/>
            <person name="Zhuang Y."/>
            <person name="Zou Y."/>
            <person name="Lindquist E.A."/>
            <person name="Grimwood J."/>
            <person name="Barry K."/>
            <person name="Rokhsar D.S."/>
            <person name="Schmutz J."/>
            <person name="Stiller J.W."/>
            <person name="Grossman A.R."/>
            <person name="Prochnik S.E."/>
        </authorList>
    </citation>
    <scope>NUCLEOTIDE SEQUENCE [LARGE SCALE GENOMIC DNA]</scope>
    <source>
        <strain evidence="12">4086291</strain>
    </source>
</reference>
<dbReference type="Proteomes" id="UP000218209">
    <property type="component" value="Unassembled WGS sequence"/>
</dbReference>
<dbReference type="GO" id="GO:0009055">
    <property type="term" value="F:electron transfer activity"/>
    <property type="evidence" value="ECO:0007669"/>
    <property type="project" value="UniProtKB-UniRule"/>
</dbReference>
<evidence type="ECO:0000313" key="12">
    <source>
        <dbReference type="EMBL" id="OSX79696.1"/>
    </source>
</evidence>
<dbReference type="HAMAP" id="MF_03115">
    <property type="entry name" value="Anamorsin"/>
    <property type="match status" value="1"/>
</dbReference>
<dbReference type="GO" id="GO:0046872">
    <property type="term" value="F:metal ion binding"/>
    <property type="evidence" value="ECO:0007669"/>
    <property type="project" value="UniProtKB-KW"/>
</dbReference>
<keyword evidence="5 9" id="KW-0479">Metal-binding</keyword>
<evidence type="ECO:0000256" key="7">
    <source>
        <dbReference type="ARBA" id="ARBA00023014"/>
    </source>
</evidence>
<keyword evidence="9" id="KW-0001">2Fe-2S</keyword>
<dbReference type="AlphaFoldDB" id="A0A1X6PG28"/>
<feature type="short sequence motif" description="Cx2C motif 1" evidence="9">
    <location>
        <begin position="243"/>
        <end position="246"/>
    </location>
</feature>
<evidence type="ECO:0000256" key="1">
    <source>
        <dbReference type="ARBA" id="ARBA00001966"/>
    </source>
</evidence>
<feature type="binding site" evidence="9">
    <location>
        <position position="243"/>
    </location>
    <ligand>
        <name>[4Fe-4S] cluster</name>
        <dbReference type="ChEBI" id="CHEBI:49883"/>
    </ligand>
</feature>
<dbReference type="PANTHER" id="PTHR13273">
    <property type="entry name" value="ANAMORSIN"/>
    <property type="match status" value="1"/>
</dbReference>
<evidence type="ECO:0000256" key="8">
    <source>
        <dbReference type="ARBA" id="ARBA00023128"/>
    </source>
</evidence>
<keyword evidence="8 9" id="KW-0496">Mitochondrion</keyword>
<feature type="binding site" evidence="9">
    <location>
        <position position="189"/>
    </location>
    <ligand>
        <name>[2Fe-2S] cluster</name>
        <dbReference type="ChEBI" id="CHEBI:190135"/>
    </ligand>
</feature>
<dbReference type="InterPro" id="IPR007785">
    <property type="entry name" value="Anamorsin"/>
</dbReference>